<keyword evidence="4" id="KW-1185">Reference proteome</keyword>
<dbReference type="GO" id="GO:0019171">
    <property type="term" value="F:(3R)-hydroxyacyl-[acyl-carrier-protein] dehydratase activity"/>
    <property type="evidence" value="ECO:0007669"/>
    <property type="project" value="TreeGrafter"/>
</dbReference>
<dbReference type="Proteomes" id="UP000076268">
    <property type="component" value="Unassembled WGS sequence"/>
</dbReference>
<evidence type="ECO:0000256" key="1">
    <source>
        <dbReference type="ARBA" id="ARBA00023239"/>
    </source>
</evidence>
<dbReference type="EMBL" id="LSGP01000013">
    <property type="protein sequence ID" value="KYZ76985.1"/>
    <property type="molecule type" value="Genomic_DNA"/>
</dbReference>
<keyword evidence="1" id="KW-0456">Lyase</keyword>
<dbReference type="InterPro" id="IPR029069">
    <property type="entry name" value="HotDog_dom_sf"/>
</dbReference>
<dbReference type="AlphaFoldDB" id="A0A154BSY7"/>
<feature type="domain" description="MaoC-like" evidence="2">
    <location>
        <begin position="16"/>
        <end position="121"/>
    </location>
</feature>
<name>A0A154BSY7_ANASB</name>
<evidence type="ECO:0000259" key="2">
    <source>
        <dbReference type="Pfam" id="PF01575"/>
    </source>
</evidence>
<organism evidence="3 4">
    <name type="scientific">Anaerosporomusa subterranea</name>
    <dbReference type="NCBI Taxonomy" id="1794912"/>
    <lineage>
        <taxon>Bacteria</taxon>
        <taxon>Bacillati</taxon>
        <taxon>Bacillota</taxon>
        <taxon>Negativicutes</taxon>
        <taxon>Acetonemataceae</taxon>
        <taxon>Anaerosporomusa</taxon>
    </lineage>
</organism>
<dbReference type="SUPFAM" id="SSF54637">
    <property type="entry name" value="Thioesterase/thiol ester dehydrase-isomerase"/>
    <property type="match status" value="1"/>
</dbReference>
<sequence>MVQDIPFADIKIGDKASMSKTVTEYDVYTFAGLTGDFNPVHVNAEFAKNTMFKERIAHGMLSAGFISAVLGTTLPGANTIYLGQELSFKAPVKIGDTVTATVEVIEKIEEKHRLVFRTTVVNQEGTLVIDGKATALKK</sequence>
<protein>
    <submittedName>
        <fullName evidence="3">Enoyl-CoA hydratase</fullName>
    </submittedName>
</protein>
<dbReference type="Pfam" id="PF01575">
    <property type="entry name" value="MaoC_dehydratas"/>
    <property type="match status" value="1"/>
</dbReference>
<dbReference type="Gene3D" id="3.10.129.10">
    <property type="entry name" value="Hotdog Thioesterase"/>
    <property type="match status" value="1"/>
</dbReference>
<proteinExistence type="predicted"/>
<reference evidence="3 4" key="1">
    <citation type="submission" date="2016-02" db="EMBL/GenBank/DDBJ databases">
        <title>Anaerosporomusa subterraneum gen. nov., sp. nov., a spore-forming obligate anaerobe isolated from saprolite.</title>
        <authorList>
            <person name="Choi J.K."/>
            <person name="Shah M."/>
            <person name="Yee N."/>
        </authorList>
    </citation>
    <scope>NUCLEOTIDE SEQUENCE [LARGE SCALE GENOMIC DNA]</scope>
    <source>
        <strain evidence="3 4">RU4</strain>
    </source>
</reference>
<dbReference type="CDD" id="cd03449">
    <property type="entry name" value="R_hydratase"/>
    <property type="match status" value="1"/>
</dbReference>
<gene>
    <name evidence="3" type="ORF">AXX12_02250</name>
</gene>
<dbReference type="STRING" id="1794912.AXX12_02250"/>
<dbReference type="InterPro" id="IPR050965">
    <property type="entry name" value="UPF0336/Enoyl-CoA_hydratase"/>
</dbReference>
<dbReference type="OrthoDB" id="9801625at2"/>
<evidence type="ECO:0000313" key="4">
    <source>
        <dbReference type="Proteomes" id="UP000076268"/>
    </source>
</evidence>
<evidence type="ECO:0000313" key="3">
    <source>
        <dbReference type="EMBL" id="KYZ76985.1"/>
    </source>
</evidence>
<dbReference type="GO" id="GO:0006633">
    <property type="term" value="P:fatty acid biosynthetic process"/>
    <property type="evidence" value="ECO:0007669"/>
    <property type="project" value="TreeGrafter"/>
</dbReference>
<dbReference type="FunFam" id="3.10.129.10:FF:000042">
    <property type="entry name" value="MaoC domain protein dehydratase"/>
    <property type="match status" value="1"/>
</dbReference>
<dbReference type="PANTHER" id="PTHR43437:SF3">
    <property type="entry name" value="HYDROXYACYL-THIOESTER DEHYDRATASE TYPE 2, MITOCHONDRIAL"/>
    <property type="match status" value="1"/>
</dbReference>
<comment type="caution">
    <text evidence="3">The sequence shown here is derived from an EMBL/GenBank/DDBJ whole genome shotgun (WGS) entry which is preliminary data.</text>
</comment>
<dbReference type="PANTHER" id="PTHR43437">
    <property type="entry name" value="HYDROXYACYL-THIOESTER DEHYDRATASE TYPE 2, MITOCHONDRIAL-RELATED"/>
    <property type="match status" value="1"/>
</dbReference>
<accession>A0A154BSY7</accession>
<dbReference type="InterPro" id="IPR002539">
    <property type="entry name" value="MaoC-like_dom"/>
</dbReference>
<dbReference type="RefSeq" id="WP_066238483.1">
    <property type="nucleotide sequence ID" value="NZ_LSGP01000013.1"/>
</dbReference>